<evidence type="ECO:0000256" key="5">
    <source>
        <dbReference type="SAM" id="Phobius"/>
    </source>
</evidence>
<feature type="transmembrane region" description="Helical" evidence="5">
    <location>
        <begin position="132"/>
        <end position="153"/>
    </location>
</feature>
<keyword evidence="2 5" id="KW-0812">Transmembrane</keyword>
<feature type="transmembrane region" description="Helical" evidence="5">
    <location>
        <begin position="81"/>
        <end position="98"/>
    </location>
</feature>
<dbReference type="AlphaFoldDB" id="A0A975Q1H2"/>
<feature type="transmembrane region" description="Helical" evidence="5">
    <location>
        <begin position="347"/>
        <end position="367"/>
    </location>
</feature>
<evidence type="ECO:0000256" key="4">
    <source>
        <dbReference type="ARBA" id="ARBA00023136"/>
    </source>
</evidence>
<evidence type="ECO:0000256" key="1">
    <source>
        <dbReference type="ARBA" id="ARBA00004141"/>
    </source>
</evidence>
<evidence type="ECO:0000256" key="2">
    <source>
        <dbReference type="ARBA" id="ARBA00022692"/>
    </source>
</evidence>
<dbReference type="InterPro" id="IPR007016">
    <property type="entry name" value="O-antigen_ligase-rel_domated"/>
</dbReference>
<dbReference type="EMBL" id="CP073910">
    <property type="protein sequence ID" value="QUT05666.1"/>
    <property type="molecule type" value="Genomic_DNA"/>
</dbReference>
<evidence type="ECO:0000259" key="6">
    <source>
        <dbReference type="Pfam" id="PF04932"/>
    </source>
</evidence>
<feature type="domain" description="O-antigen ligase-related" evidence="6">
    <location>
        <begin position="198"/>
        <end position="353"/>
    </location>
</feature>
<gene>
    <name evidence="7" type="ORF">KFK14_22405</name>
</gene>
<dbReference type="Pfam" id="PF04932">
    <property type="entry name" value="Wzy_C"/>
    <property type="match status" value="1"/>
</dbReference>
<dbReference type="GO" id="GO:0016874">
    <property type="term" value="F:ligase activity"/>
    <property type="evidence" value="ECO:0007669"/>
    <property type="project" value="UniProtKB-KW"/>
</dbReference>
<keyword evidence="8" id="KW-1185">Reference proteome</keyword>
<dbReference type="KEGG" id="spph:KFK14_22405"/>
<accession>A0A975Q1H2</accession>
<protein>
    <submittedName>
        <fullName evidence="7">O-antigen ligase family protein</fullName>
    </submittedName>
</protein>
<dbReference type="InterPro" id="IPR051533">
    <property type="entry name" value="WaaL-like"/>
</dbReference>
<dbReference type="PANTHER" id="PTHR37422">
    <property type="entry name" value="TEICHURONIC ACID BIOSYNTHESIS PROTEIN TUAE"/>
    <property type="match status" value="1"/>
</dbReference>
<feature type="transmembrane region" description="Helical" evidence="5">
    <location>
        <begin position="379"/>
        <end position="396"/>
    </location>
</feature>
<keyword evidence="7" id="KW-0436">Ligase</keyword>
<comment type="subcellular location">
    <subcellularLocation>
        <location evidence="1">Membrane</location>
        <topology evidence="1">Multi-pass membrane protein</topology>
    </subcellularLocation>
</comment>
<sequence length="470" mass="52927">MSRDFEHQPYPPMRLRKTAVYIRNAAPIISEYESLAIQAATLGVIATLAYKAQTLCLLLMAFLISRIHKIGFSWINSRLPAVLGVIYVALATVTALFVSQSAGIYRTLQFFIVILSTFVMVGHIFSLDQDKLYRFIKYLSILCIAIMIHIIFFHVSTNRIFTWKYLYDTKIDISLCIIILFIFEDKIKGHSRILWGCALIALITCVLMSGERKAYLLFIAIWAISNSPWQAKLVGLLTAVLAISIFLAASSKDSYVARQINSFSHSTKEIPTRYFFSVSSIGDQSDLVREFVNRNARLLFKSNPVFGLGATGYGEWAQKTYGNLKQSSGRSMNVHGEINRIPVENGLVGIFGVVLYLASCLFFIFNFVNDRGLFRSSSMVRGVLYLYIFMICYNYSEAMDTTMMVLIAAVGLIAAGLPRSVHSPREAAHRLNRLAKDSAAFPASTTMLSRGERPFGLLRKRRNLTRPARR</sequence>
<name>A0A975Q1H2_9SPHN</name>
<evidence type="ECO:0000313" key="7">
    <source>
        <dbReference type="EMBL" id="QUT05666.1"/>
    </source>
</evidence>
<keyword evidence="3 5" id="KW-1133">Transmembrane helix</keyword>
<dbReference type="Proteomes" id="UP000681425">
    <property type="component" value="Chromosome"/>
</dbReference>
<evidence type="ECO:0000256" key="3">
    <source>
        <dbReference type="ARBA" id="ARBA00022989"/>
    </source>
</evidence>
<keyword evidence="4 5" id="KW-0472">Membrane</keyword>
<reference evidence="7" key="1">
    <citation type="submission" date="2021-04" db="EMBL/GenBank/DDBJ databases">
        <title>Isolation of p-tert-butylphenol degrading bacteria Sphingobium phenoxybenzoativorans Tas13 from active sludge.</title>
        <authorList>
            <person name="Li Y."/>
        </authorList>
    </citation>
    <scope>NUCLEOTIDE SEQUENCE</scope>
    <source>
        <strain evidence="7">Tas13</strain>
    </source>
</reference>
<dbReference type="PANTHER" id="PTHR37422:SF13">
    <property type="entry name" value="LIPOPOLYSACCHARIDE BIOSYNTHESIS PROTEIN PA4999-RELATED"/>
    <property type="match status" value="1"/>
</dbReference>
<dbReference type="GO" id="GO:0016020">
    <property type="term" value="C:membrane"/>
    <property type="evidence" value="ECO:0007669"/>
    <property type="project" value="UniProtKB-SubCell"/>
</dbReference>
<feature type="transmembrane region" description="Helical" evidence="5">
    <location>
        <begin position="189"/>
        <end position="210"/>
    </location>
</feature>
<feature type="transmembrane region" description="Helical" evidence="5">
    <location>
        <begin position="231"/>
        <end position="249"/>
    </location>
</feature>
<proteinExistence type="predicted"/>
<organism evidence="7 8">
    <name type="scientific">Sphingobium phenoxybenzoativorans</name>
    <dbReference type="NCBI Taxonomy" id="1592790"/>
    <lineage>
        <taxon>Bacteria</taxon>
        <taxon>Pseudomonadati</taxon>
        <taxon>Pseudomonadota</taxon>
        <taxon>Alphaproteobacteria</taxon>
        <taxon>Sphingomonadales</taxon>
        <taxon>Sphingomonadaceae</taxon>
        <taxon>Sphingobium</taxon>
    </lineage>
</organism>
<evidence type="ECO:0000313" key="8">
    <source>
        <dbReference type="Proteomes" id="UP000681425"/>
    </source>
</evidence>
<dbReference type="RefSeq" id="WP_212609190.1">
    <property type="nucleotide sequence ID" value="NZ_CP073910.1"/>
</dbReference>
<feature type="transmembrane region" description="Helical" evidence="5">
    <location>
        <begin position="110"/>
        <end position="126"/>
    </location>
</feature>